<dbReference type="Proteomes" id="UP000789739">
    <property type="component" value="Unassembled WGS sequence"/>
</dbReference>
<reference evidence="1" key="1">
    <citation type="submission" date="2021-06" db="EMBL/GenBank/DDBJ databases">
        <authorList>
            <person name="Kallberg Y."/>
            <person name="Tangrot J."/>
            <person name="Rosling A."/>
        </authorList>
    </citation>
    <scope>NUCLEOTIDE SEQUENCE</scope>
    <source>
        <strain evidence="1">BR232B</strain>
    </source>
</reference>
<comment type="caution">
    <text evidence="1">The sequence shown here is derived from an EMBL/GenBank/DDBJ whole genome shotgun (WGS) entry which is preliminary data.</text>
</comment>
<protein>
    <submittedName>
        <fullName evidence="1">6946_t:CDS:1</fullName>
    </submittedName>
</protein>
<evidence type="ECO:0000313" key="2">
    <source>
        <dbReference type="Proteomes" id="UP000789739"/>
    </source>
</evidence>
<proteinExistence type="predicted"/>
<sequence length="194" mass="21969">MLMYQCHAVAFTNAEIDGFGGTRTRDINRGKEADASFRPMKPAITAPYGSDGHDCPWPNLVVEVAYSETLNHAKEALKYWLSPGRAHDCIIVKIDPVSQGQIPVRMRAWHYCIEDRRTINTIPHRTMFEFGTQDGTGAPLNISQGQCIINISLRCLYHDLMPPAQIPQTLNDPIQLDFYFAQRAIARAYMHNIH</sequence>
<gene>
    <name evidence="1" type="ORF">PBRASI_LOCUS1231</name>
</gene>
<organism evidence="1 2">
    <name type="scientific">Paraglomus brasilianum</name>
    <dbReference type="NCBI Taxonomy" id="144538"/>
    <lineage>
        <taxon>Eukaryota</taxon>
        <taxon>Fungi</taxon>
        <taxon>Fungi incertae sedis</taxon>
        <taxon>Mucoromycota</taxon>
        <taxon>Glomeromycotina</taxon>
        <taxon>Glomeromycetes</taxon>
        <taxon>Paraglomerales</taxon>
        <taxon>Paraglomeraceae</taxon>
        <taxon>Paraglomus</taxon>
    </lineage>
</organism>
<accession>A0A9N8W1W7</accession>
<dbReference type="OrthoDB" id="76567at2759"/>
<dbReference type="AlphaFoldDB" id="A0A9N8W1W7"/>
<name>A0A9N8W1W7_9GLOM</name>
<evidence type="ECO:0000313" key="1">
    <source>
        <dbReference type="EMBL" id="CAG8474197.1"/>
    </source>
</evidence>
<dbReference type="EMBL" id="CAJVPI010000077">
    <property type="protein sequence ID" value="CAG8474197.1"/>
    <property type="molecule type" value="Genomic_DNA"/>
</dbReference>
<keyword evidence="2" id="KW-1185">Reference proteome</keyword>